<dbReference type="EMBL" id="CAKOFQ010006730">
    <property type="protein sequence ID" value="CAH1966158.1"/>
    <property type="molecule type" value="Genomic_DNA"/>
</dbReference>
<dbReference type="AlphaFoldDB" id="A0A9P0K9A1"/>
<sequence length="147" mass="15828">MGMGGMGMGGFGGGWGGYGESSYHVNVKNASMMIYHLGSSLIGGMFRHKPYNVYNYYNMPPEAKQEIKMPSNVLMLCEGNATNFCAQGTTSICTTNGTVLCVATMTNAVPCTEEKTLCVNATMTCPDKNDPICTLLDKFNSGREFAE</sequence>
<dbReference type="OrthoDB" id="6751645at2759"/>
<organism evidence="1 2">
    <name type="scientific">Acanthoscelides obtectus</name>
    <name type="common">Bean weevil</name>
    <name type="synonym">Bruchus obtectus</name>
    <dbReference type="NCBI Taxonomy" id="200917"/>
    <lineage>
        <taxon>Eukaryota</taxon>
        <taxon>Metazoa</taxon>
        <taxon>Ecdysozoa</taxon>
        <taxon>Arthropoda</taxon>
        <taxon>Hexapoda</taxon>
        <taxon>Insecta</taxon>
        <taxon>Pterygota</taxon>
        <taxon>Neoptera</taxon>
        <taxon>Endopterygota</taxon>
        <taxon>Coleoptera</taxon>
        <taxon>Polyphaga</taxon>
        <taxon>Cucujiformia</taxon>
        <taxon>Chrysomeloidea</taxon>
        <taxon>Chrysomelidae</taxon>
        <taxon>Bruchinae</taxon>
        <taxon>Bruchini</taxon>
        <taxon>Acanthoscelides</taxon>
    </lineage>
</organism>
<proteinExistence type="predicted"/>
<keyword evidence="2" id="KW-1185">Reference proteome</keyword>
<comment type="caution">
    <text evidence="1">The sequence shown here is derived from an EMBL/GenBank/DDBJ whole genome shotgun (WGS) entry which is preliminary data.</text>
</comment>
<evidence type="ECO:0000313" key="2">
    <source>
        <dbReference type="Proteomes" id="UP001152888"/>
    </source>
</evidence>
<evidence type="ECO:0000313" key="1">
    <source>
        <dbReference type="EMBL" id="CAH1966158.1"/>
    </source>
</evidence>
<dbReference type="Proteomes" id="UP001152888">
    <property type="component" value="Unassembled WGS sequence"/>
</dbReference>
<accession>A0A9P0K9A1</accession>
<gene>
    <name evidence="1" type="ORF">ACAOBT_LOCUS6686</name>
</gene>
<reference evidence="1" key="1">
    <citation type="submission" date="2022-03" db="EMBL/GenBank/DDBJ databases">
        <authorList>
            <person name="Sayadi A."/>
        </authorList>
    </citation>
    <scope>NUCLEOTIDE SEQUENCE</scope>
</reference>
<protein>
    <submittedName>
        <fullName evidence="1">Uncharacterized protein</fullName>
    </submittedName>
</protein>
<name>A0A9P0K9A1_ACAOB</name>